<evidence type="ECO:0000256" key="1">
    <source>
        <dbReference type="ARBA" id="ARBA00009437"/>
    </source>
</evidence>
<evidence type="ECO:0000313" key="7">
    <source>
        <dbReference type="EMBL" id="MCI0755532.1"/>
    </source>
</evidence>
<feature type="region of interest" description="Disordered" evidence="5">
    <location>
        <begin position="71"/>
        <end position="93"/>
    </location>
</feature>
<evidence type="ECO:0000256" key="2">
    <source>
        <dbReference type="ARBA" id="ARBA00023015"/>
    </source>
</evidence>
<dbReference type="Pfam" id="PF00126">
    <property type="entry name" value="HTH_1"/>
    <property type="match status" value="1"/>
</dbReference>
<evidence type="ECO:0000256" key="5">
    <source>
        <dbReference type="SAM" id="MobiDB-lite"/>
    </source>
</evidence>
<dbReference type="RefSeq" id="WP_238384277.1">
    <property type="nucleotide sequence ID" value="NZ_JALBUU010000034.1"/>
</dbReference>
<dbReference type="InterPro" id="IPR036390">
    <property type="entry name" value="WH_DNA-bd_sf"/>
</dbReference>
<organism evidence="7 8">
    <name type="scientific">Teichococcus vastitatis</name>
    <dbReference type="NCBI Taxonomy" id="2307076"/>
    <lineage>
        <taxon>Bacteria</taxon>
        <taxon>Pseudomonadati</taxon>
        <taxon>Pseudomonadota</taxon>
        <taxon>Alphaproteobacteria</taxon>
        <taxon>Acetobacterales</taxon>
        <taxon>Roseomonadaceae</taxon>
        <taxon>Roseomonas</taxon>
    </lineage>
</organism>
<reference evidence="7 8" key="1">
    <citation type="submission" date="2022-03" db="EMBL/GenBank/DDBJ databases">
        <title>Complete genome analysis of Roseomonas KG 17.1 : a prolific producer of plant growth promoters.</title>
        <authorList>
            <person name="Saadouli I."/>
            <person name="Najjari A."/>
            <person name="Mosbah A."/>
            <person name="Ouzari H.I."/>
        </authorList>
    </citation>
    <scope>NUCLEOTIDE SEQUENCE [LARGE SCALE GENOMIC DNA]</scope>
    <source>
        <strain evidence="7 8">KG17-1</strain>
    </source>
</reference>
<dbReference type="PRINTS" id="PR00039">
    <property type="entry name" value="HTHLYSR"/>
</dbReference>
<gene>
    <name evidence="7" type="ORF">MON41_17615</name>
</gene>
<dbReference type="Pfam" id="PF03466">
    <property type="entry name" value="LysR_substrate"/>
    <property type="match status" value="1"/>
</dbReference>
<dbReference type="Gene3D" id="1.10.10.10">
    <property type="entry name" value="Winged helix-like DNA-binding domain superfamily/Winged helix DNA-binding domain"/>
    <property type="match status" value="1"/>
</dbReference>
<dbReference type="SUPFAM" id="SSF53850">
    <property type="entry name" value="Periplasmic binding protein-like II"/>
    <property type="match status" value="1"/>
</dbReference>
<keyword evidence="2" id="KW-0805">Transcription regulation</keyword>
<comment type="caution">
    <text evidence="7">The sequence shown here is derived from an EMBL/GenBank/DDBJ whole genome shotgun (WGS) entry which is preliminary data.</text>
</comment>
<dbReference type="SUPFAM" id="SSF46785">
    <property type="entry name" value="Winged helix' DNA-binding domain"/>
    <property type="match status" value="1"/>
</dbReference>
<evidence type="ECO:0000256" key="3">
    <source>
        <dbReference type="ARBA" id="ARBA00023125"/>
    </source>
</evidence>
<dbReference type="Proteomes" id="UP001201985">
    <property type="component" value="Unassembled WGS sequence"/>
</dbReference>
<dbReference type="EMBL" id="JALBUU010000034">
    <property type="protein sequence ID" value="MCI0755532.1"/>
    <property type="molecule type" value="Genomic_DNA"/>
</dbReference>
<evidence type="ECO:0000256" key="4">
    <source>
        <dbReference type="ARBA" id="ARBA00023163"/>
    </source>
</evidence>
<dbReference type="CDD" id="cd08474">
    <property type="entry name" value="PBP2_CrgA_like_5"/>
    <property type="match status" value="1"/>
</dbReference>
<accession>A0ABS9W8A9</accession>
<dbReference type="PROSITE" id="PS50931">
    <property type="entry name" value="HTH_LYSR"/>
    <property type="match status" value="1"/>
</dbReference>
<evidence type="ECO:0000259" key="6">
    <source>
        <dbReference type="PROSITE" id="PS50931"/>
    </source>
</evidence>
<evidence type="ECO:0000313" key="8">
    <source>
        <dbReference type="Proteomes" id="UP001201985"/>
    </source>
</evidence>
<keyword evidence="3" id="KW-0238">DNA-binding</keyword>
<sequence>MALPFCVAAVSMLEGLFGAAATTRTEVVRAAKTLARSIIPVVMAQFLREMPSRQRLSSDVRGAALCRTRLHRSRGPSHPPAFGAQTARPSAHSGIDHGWQIRALQKRDNLLSDDEGSNRHLPMISELNTVSVFLAVAETRSFRAASERLGVTRPAISQALRRLENALGVALVHRTTRSVALTEAGALFYSEVAPAMTEIAAAIGRAADRDAAPSGLLRLAVSSIADDFLSGPLLSGFVEAYPGVRIDVVVTDDEFDIVAEGYDAGVRLGEVIAQDMIAVAVSGDQRQLVVAAPDYLRRFGTPAHPHELVAHACIGWRPAPGVAPYRWEFEEDGRPFSVTVDPRVTTNEMRLMVNAARAGGGFTFGLEETFRPHLVSGELVAVLEHYCPWFPGFFLYFPDRRNLAPKLRALIEHVRKRRMSSTAA</sequence>
<dbReference type="InterPro" id="IPR000847">
    <property type="entry name" value="LysR_HTH_N"/>
</dbReference>
<dbReference type="PANTHER" id="PTHR30537">
    <property type="entry name" value="HTH-TYPE TRANSCRIPTIONAL REGULATOR"/>
    <property type="match status" value="1"/>
</dbReference>
<protein>
    <submittedName>
        <fullName evidence="7">LysR family transcriptional regulator</fullName>
    </submittedName>
</protein>
<dbReference type="InterPro" id="IPR036388">
    <property type="entry name" value="WH-like_DNA-bd_sf"/>
</dbReference>
<keyword evidence="4" id="KW-0804">Transcription</keyword>
<keyword evidence="8" id="KW-1185">Reference proteome</keyword>
<comment type="similarity">
    <text evidence="1">Belongs to the LysR transcriptional regulatory family.</text>
</comment>
<feature type="domain" description="HTH lysR-type" evidence="6">
    <location>
        <begin position="132"/>
        <end position="182"/>
    </location>
</feature>
<dbReference type="PANTHER" id="PTHR30537:SF1">
    <property type="entry name" value="HTH-TYPE TRANSCRIPTIONAL REGULATOR PGRR"/>
    <property type="match status" value="1"/>
</dbReference>
<dbReference type="InterPro" id="IPR058163">
    <property type="entry name" value="LysR-type_TF_proteobact-type"/>
</dbReference>
<dbReference type="Gene3D" id="3.40.190.290">
    <property type="match status" value="1"/>
</dbReference>
<name>A0ABS9W8A9_9PROT</name>
<dbReference type="InterPro" id="IPR005119">
    <property type="entry name" value="LysR_subst-bd"/>
</dbReference>
<proteinExistence type="inferred from homology"/>